<dbReference type="EMBL" id="JBBMFF010000053">
    <property type="protein sequence ID" value="MEQ2509765.1"/>
    <property type="molecule type" value="Genomic_DNA"/>
</dbReference>
<evidence type="ECO:0000313" key="5">
    <source>
        <dbReference type="EMBL" id="MEQ2509765.1"/>
    </source>
</evidence>
<name>A0ABV1G2Y5_9FIRM</name>
<keyword evidence="2" id="KW-0677">Repeat</keyword>
<dbReference type="Gene3D" id="3.90.780.10">
    <property type="entry name" value="5'-Nucleotidase, C-terminal domain"/>
    <property type="match status" value="1"/>
</dbReference>
<proteinExistence type="inferred from homology"/>
<evidence type="ECO:0000256" key="1">
    <source>
        <dbReference type="ARBA" id="ARBA00022729"/>
    </source>
</evidence>
<gene>
    <name evidence="5" type="ORF">WMO66_00655</name>
</gene>
<evidence type="ECO:0000313" key="6">
    <source>
        <dbReference type="Proteomes" id="UP001491552"/>
    </source>
</evidence>
<comment type="caution">
    <text evidence="5">The sequence shown here is derived from an EMBL/GenBank/DDBJ whole genome shotgun (WGS) entry which is preliminary data.</text>
</comment>
<dbReference type="InterPro" id="IPR006179">
    <property type="entry name" value="5_nucleotidase/apyrase"/>
</dbReference>
<dbReference type="Gene3D" id="3.60.21.10">
    <property type="match status" value="1"/>
</dbReference>
<accession>A0ABV1G2Y5</accession>
<dbReference type="SUPFAM" id="SSF55816">
    <property type="entry name" value="5'-nucleotidase (syn. UDP-sugar hydrolase), C-terminal domain"/>
    <property type="match status" value="1"/>
</dbReference>
<dbReference type="InterPro" id="IPR008334">
    <property type="entry name" value="5'-Nucleotdase_C"/>
</dbReference>
<dbReference type="InterPro" id="IPR004843">
    <property type="entry name" value="Calcineurin-like_PHP"/>
</dbReference>
<feature type="non-terminal residue" evidence="5">
    <location>
        <position position="646"/>
    </location>
</feature>
<dbReference type="InterPro" id="IPR001119">
    <property type="entry name" value="SLH_dom"/>
</dbReference>
<evidence type="ECO:0000256" key="2">
    <source>
        <dbReference type="ARBA" id="ARBA00022737"/>
    </source>
</evidence>
<dbReference type="SUPFAM" id="SSF56300">
    <property type="entry name" value="Metallo-dependent phosphatases"/>
    <property type="match status" value="1"/>
</dbReference>
<feature type="chain" id="PRO_5044983585" evidence="3">
    <location>
        <begin position="28"/>
        <end position="646"/>
    </location>
</feature>
<evidence type="ECO:0000256" key="3">
    <source>
        <dbReference type="RuleBase" id="RU362119"/>
    </source>
</evidence>
<dbReference type="PANTHER" id="PTHR11575:SF6">
    <property type="entry name" value="2',3'-CYCLIC-NUCLEOTIDE 2'-PHOSPHODIESTERASE_3'-NUCLEOTIDASE"/>
    <property type="match status" value="1"/>
</dbReference>
<dbReference type="PRINTS" id="PR01607">
    <property type="entry name" value="APYRASEFAMLY"/>
</dbReference>
<dbReference type="Pfam" id="PF00395">
    <property type="entry name" value="SLH"/>
    <property type="match status" value="1"/>
</dbReference>
<dbReference type="InterPro" id="IPR036907">
    <property type="entry name" value="5'-Nucleotdase_C_sf"/>
</dbReference>
<dbReference type="Pfam" id="PF02872">
    <property type="entry name" value="5_nucleotid_C"/>
    <property type="match status" value="1"/>
</dbReference>
<organism evidence="5 6">
    <name type="scientific">Faecousia intestinalis</name>
    <dbReference type="NCBI Taxonomy" id="3133167"/>
    <lineage>
        <taxon>Bacteria</taxon>
        <taxon>Bacillati</taxon>
        <taxon>Bacillota</taxon>
        <taxon>Clostridia</taxon>
        <taxon>Eubacteriales</taxon>
        <taxon>Oscillospiraceae</taxon>
        <taxon>Faecousia</taxon>
    </lineage>
</organism>
<dbReference type="PANTHER" id="PTHR11575">
    <property type="entry name" value="5'-NUCLEOTIDASE-RELATED"/>
    <property type="match status" value="1"/>
</dbReference>
<reference evidence="5 6" key="1">
    <citation type="submission" date="2024-03" db="EMBL/GenBank/DDBJ databases">
        <title>Human intestinal bacterial collection.</title>
        <authorList>
            <person name="Pauvert C."/>
            <person name="Hitch T.C.A."/>
            <person name="Clavel T."/>
        </authorList>
    </citation>
    <scope>NUCLEOTIDE SEQUENCE [LARGE SCALE GENOMIC DNA]</scope>
    <source>
        <strain evidence="5 6">CLA-AA-H192</strain>
    </source>
</reference>
<feature type="signal peptide" evidence="3">
    <location>
        <begin position="1"/>
        <end position="27"/>
    </location>
</feature>
<dbReference type="PROSITE" id="PS51272">
    <property type="entry name" value="SLH"/>
    <property type="match status" value="1"/>
</dbReference>
<keyword evidence="6" id="KW-1185">Reference proteome</keyword>
<dbReference type="Proteomes" id="UP001491552">
    <property type="component" value="Unassembled WGS sequence"/>
</dbReference>
<sequence length="646" mass="72120">MKKALSRIVSLLLVLCLVTALVPAVFAADENEVQILFLDTSDVHGQQFATDYTQDASLSGTHYQGMTRVATYVKEQRAEYKNVFLSDSGDTIQGTPLTYYYAFMKKDVDDPAMKVMRMMDYDMWVVGNHEFNYGMDILQRQLNYLTSESTETESKVGVSMANYLDANTNNDKTRDWKTWNGYAPYVIKEYDGVKVAVMGIGNPNIANWDVPENWKGIYFAGVVETYKHYEAEMKAKADLIVLVSHSGIDGDPEKSDFIRELVSTTNSIDLVFSGHEHRNGVTKIANTDGKEIPVISPGTKAGVVGRALFTYNKATKTYTVEAANAPMTVREGRTTKPLYEPDADLTAALQPYEDATWNEYMLKPIGTASDNFTASGLGTAPSAFVDLVNKVQIWGAYDRTGKNTPDDKTDDKPAQLSITAPLTSGNAENLIPKGDIKLGDMFRLYRYENWFYQITMSGKEVRTWLEYSASKVRANEDGTFSIQGGLTYYDVISGEGFSYEINAAAPSGHRIENMTYNGKAVQDTDTFTVVINNYRFNGGGNFIQYINEHGCNFVPNDESRVIYSTQYDMIQGEDKGQARNLLADYITEQGTIDPVITSEWKITNVPFENKFTDVTEEDWFHDVVLELAASGIVNGMTETTFEPQGT</sequence>
<dbReference type="InterPro" id="IPR006146">
    <property type="entry name" value="5'-Nucleotdase_CS"/>
</dbReference>
<dbReference type="InterPro" id="IPR029052">
    <property type="entry name" value="Metallo-depent_PP-like"/>
</dbReference>
<comment type="similarity">
    <text evidence="3">Belongs to the 5'-nucleotidase family.</text>
</comment>
<keyword evidence="1 3" id="KW-0732">Signal</keyword>
<dbReference type="PROSITE" id="PS00786">
    <property type="entry name" value="5_NUCLEOTIDASE_2"/>
    <property type="match status" value="1"/>
</dbReference>
<evidence type="ECO:0000259" key="4">
    <source>
        <dbReference type="PROSITE" id="PS51272"/>
    </source>
</evidence>
<keyword evidence="3" id="KW-0378">Hydrolase</keyword>
<dbReference type="RefSeq" id="WP_349134476.1">
    <property type="nucleotide sequence ID" value="NZ_JBBMFF010000053.1"/>
</dbReference>
<feature type="domain" description="SLH" evidence="4">
    <location>
        <begin position="607"/>
        <end position="646"/>
    </location>
</feature>
<keyword evidence="3" id="KW-0547">Nucleotide-binding</keyword>
<dbReference type="Pfam" id="PF00149">
    <property type="entry name" value="Metallophos"/>
    <property type="match status" value="1"/>
</dbReference>
<protein>
    <submittedName>
        <fullName evidence="5">5'-nucleotidase C-terminal domain-containing protein</fullName>
    </submittedName>
</protein>